<dbReference type="CDD" id="cd00402">
    <property type="entry name" value="Riboflavin_synthase_like"/>
    <property type="match status" value="1"/>
</dbReference>
<keyword evidence="9" id="KW-0677">Repeat</keyword>
<dbReference type="EMBL" id="QQAY01000004">
    <property type="protein sequence ID" value="RDI43126.1"/>
    <property type="molecule type" value="Genomic_DNA"/>
</dbReference>
<evidence type="ECO:0000256" key="8">
    <source>
        <dbReference type="ARBA" id="ARBA00022679"/>
    </source>
</evidence>
<dbReference type="PANTHER" id="PTHR21098:SF12">
    <property type="entry name" value="RIBOFLAVIN SYNTHASE"/>
    <property type="match status" value="1"/>
</dbReference>
<feature type="domain" description="Lumazine-binding" evidence="12">
    <location>
        <begin position="97"/>
        <end position="193"/>
    </location>
</feature>
<dbReference type="InterPro" id="IPR023366">
    <property type="entry name" value="ATP_synth_asu-like_sf"/>
</dbReference>
<evidence type="ECO:0000256" key="6">
    <source>
        <dbReference type="ARBA" id="ARBA00013950"/>
    </source>
</evidence>
<proteinExistence type="predicted"/>
<evidence type="ECO:0000256" key="10">
    <source>
        <dbReference type="NCBIfam" id="TIGR00187"/>
    </source>
</evidence>
<comment type="caution">
    <text evidence="13">The sequence shown here is derived from an EMBL/GenBank/DDBJ whole genome shotgun (WGS) entry which is preliminary data.</text>
</comment>
<comment type="catalytic activity">
    <reaction evidence="1">
        <text>2 6,7-dimethyl-8-(1-D-ribityl)lumazine + H(+) = 5-amino-6-(D-ribitylamino)uracil + riboflavin</text>
        <dbReference type="Rhea" id="RHEA:20772"/>
        <dbReference type="ChEBI" id="CHEBI:15378"/>
        <dbReference type="ChEBI" id="CHEBI:15934"/>
        <dbReference type="ChEBI" id="CHEBI:57986"/>
        <dbReference type="ChEBI" id="CHEBI:58201"/>
        <dbReference type="EC" id="2.5.1.9"/>
    </reaction>
</comment>
<comment type="function">
    <text evidence="2">Catalyzes the dismutation of two molecules of 6,7-dimethyl-8-ribityllumazine, resulting in the formation of riboflavin and 5-amino-6-(D-ribitylamino)uracil.</text>
</comment>
<dbReference type="FunFam" id="2.40.30.20:FF:000004">
    <property type="entry name" value="Riboflavin synthase, alpha subunit"/>
    <property type="match status" value="1"/>
</dbReference>
<evidence type="ECO:0000256" key="4">
    <source>
        <dbReference type="ARBA" id="ARBA00011233"/>
    </source>
</evidence>
<keyword evidence="7" id="KW-0686">Riboflavin biosynthesis</keyword>
<dbReference type="PANTHER" id="PTHR21098">
    <property type="entry name" value="RIBOFLAVIN SYNTHASE ALPHA CHAIN"/>
    <property type="match status" value="1"/>
</dbReference>
<gene>
    <name evidence="13" type="ORF">DFR59_104178</name>
</gene>
<dbReference type="EC" id="2.5.1.9" evidence="5 10"/>
<dbReference type="OrthoDB" id="9788537at2"/>
<evidence type="ECO:0000256" key="3">
    <source>
        <dbReference type="ARBA" id="ARBA00004887"/>
    </source>
</evidence>
<feature type="repeat" description="Lumazine-binding" evidence="11">
    <location>
        <begin position="1"/>
        <end position="96"/>
    </location>
</feature>
<evidence type="ECO:0000256" key="2">
    <source>
        <dbReference type="ARBA" id="ARBA00002803"/>
    </source>
</evidence>
<accession>A0A370GIT1</accession>
<keyword evidence="14" id="KW-1185">Reference proteome</keyword>
<evidence type="ECO:0000256" key="11">
    <source>
        <dbReference type="PROSITE-ProRule" id="PRU00524"/>
    </source>
</evidence>
<name>A0A370GIT1_9BACI</name>
<feature type="domain" description="Lumazine-binding" evidence="12">
    <location>
        <begin position="1"/>
        <end position="96"/>
    </location>
</feature>
<evidence type="ECO:0000313" key="13">
    <source>
        <dbReference type="EMBL" id="RDI43126.1"/>
    </source>
</evidence>
<dbReference type="PROSITE" id="PS51177">
    <property type="entry name" value="LUMAZINE_BIND"/>
    <property type="match status" value="2"/>
</dbReference>
<comment type="subunit">
    <text evidence="4">Homotrimer.</text>
</comment>
<dbReference type="NCBIfam" id="NF009566">
    <property type="entry name" value="PRK13020.1"/>
    <property type="match status" value="1"/>
</dbReference>
<dbReference type="GO" id="GO:0004746">
    <property type="term" value="F:riboflavin synthase activity"/>
    <property type="evidence" value="ECO:0007669"/>
    <property type="project" value="UniProtKB-UniRule"/>
</dbReference>
<organism evidence="13 14">
    <name type="scientific">Falsibacillus pallidus</name>
    <dbReference type="NCBI Taxonomy" id="493781"/>
    <lineage>
        <taxon>Bacteria</taxon>
        <taxon>Bacillati</taxon>
        <taxon>Bacillota</taxon>
        <taxon>Bacilli</taxon>
        <taxon>Bacillales</taxon>
        <taxon>Bacillaceae</taxon>
        <taxon>Falsibacillus</taxon>
    </lineage>
</organism>
<feature type="repeat" description="Lumazine-binding" evidence="11">
    <location>
        <begin position="97"/>
        <end position="193"/>
    </location>
</feature>
<dbReference type="InterPro" id="IPR026017">
    <property type="entry name" value="Lumazine-bd_dom"/>
</dbReference>
<dbReference type="FunFam" id="2.40.30.20:FF:000003">
    <property type="entry name" value="Riboflavin synthase, alpha subunit"/>
    <property type="match status" value="1"/>
</dbReference>
<dbReference type="AlphaFoldDB" id="A0A370GIT1"/>
<dbReference type="InterPro" id="IPR017938">
    <property type="entry name" value="Riboflavin_synthase-like_b-brl"/>
</dbReference>
<dbReference type="GO" id="GO:0009231">
    <property type="term" value="P:riboflavin biosynthetic process"/>
    <property type="evidence" value="ECO:0007669"/>
    <property type="project" value="UniProtKB-KW"/>
</dbReference>
<evidence type="ECO:0000256" key="5">
    <source>
        <dbReference type="ARBA" id="ARBA00012827"/>
    </source>
</evidence>
<reference evidence="13 14" key="1">
    <citation type="submission" date="2018-07" db="EMBL/GenBank/DDBJ databases">
        <title>Genomic Encyclopedia of Type Strains, Phase IV (KMG-IV): sequencing the most valuable type-strain genomes for metagenomic binning, comparative biology and taxonomic classification.</title>
        <authorList>
            <person name="Goeker M."/>
        </authorList>
    </citation>
    <scope>NUCLEOTIDE SEQUENCE [LARGE SCALE GENOMIC DNA]</scope>
    <source>
        <strain evidence="13 14">DSM 25281</strain>
    </source>
</reference>
<protein>
    <recommendedName>
        <fullName evidence="6 10">Riboflavin synthase</fullName>
        <ecNumber evidence="5 10">2.5.1.9</ecNumber>
    </recommendedName>
</protein>
<dbReference type="PIRSF" id="PIRSF000498">
    <property type="entry name" value="Riboflavin_syn_A"/>
    <property type="match status" value="1"/>
</dbReference>
<keyword evidence="8" id="KW-0808">Transferase</keyword>
<evidence type="ECO:0000256" key="9">
    <source>
        <dbReference type="ARBA" id="ARBA00022737"/>
    </source>
</evidence>
<comment type="pathway">
    <text evidence="3">Cofactor biosynthesis; riboflavin biosynthesis; riboflavin from 2-hydroxy-3-oxobutyl phosphate and 5-amino-6-(D-ribitylamino)uracil: step 2/2.</text>
</comment>
<dbReference type="Pfam" id="PF00677">
    <property type="entry name" value="Lum_binding"/>
    <property type="match status" value="2"/>
</dbReference>
<sequence length="216" mass="23750">MFTGIIEEIGKIKQIERKAYSMKLVIEARKVLQDARLGDSISVNGVCLTITSFKDSEFEADVMPETFIHTSLKDLQPQSNVNLERALSANGRLGGHFVSGHVDCTGKIIKTDMVENALYMTIELDGKCMKYVMEKGSVAVDGTSLTVFKVSSNSITISLIPHTRHQTIISNKKVGQAVNIECDMLAKYLERLVTAKESPSPSSGITLDYLSEKGFL</sequence>
<dbReference type="Gene3D" id="2.40.30.20">
    <property type="match status" value="2"/>
</dbReference>
<evidence type="ECO:0000256" key="1">
    <source>
        <dbReference type="ARBA" id="ARBA00000968"/>
    </source>
</evidence>
<evidence type="ECO:0000313" key="14">
    <source>
        <dbReference type="Proteomes" id="UP000255326"/>
    </source>
</evidence>
<dbReference type="InterPro" id="IPR001783">
    <property type="entry name" value="Lumazine-bd"/>
</dbReference>
<dbReference type="SUPFAM" id="SSF63380">
    <property type="entry name" value="Riboflavin synthase domain-like"/>
    <property type="match status" value="2"/>
</dbReference>
<evidence type="ECO:0000256" key="7">
    <source>
        <dbReference type="ARBA" id="ARBA00022619"/>
    </source>
</evidence>
<dbReference type="NCBIfam" id="NF006767">
    <property type="entry name" value="PRK09289.1"/>
    <property type="match status" value="1"/>
</dbReference>
<dbReference type="NCBIfam" id="TIGR00187">
    <property type="entry name" value="ribE"/>
    <property type="match status" value="1"/>
</dbReference>
<dbReference type="RefSeq" id="WP_114745430.1">
    <property type="nucleotide sequence ID" value="NZ_QQAY01000004.1"/>
</dbReference>
<dbReference type="Proteomes" id="UP000255326">
    <property type="component" value="Unassembled WGS sequence"/>
</dbReference>
<evidence type="ECO:0000259" key="12">
    <source>
        <dbReference type="PROSITE" id="PS51177"/>
    </source>
</evidence>